<gene>
    <name evidence="1" type="ORF">G8X54_004882</name>
</gene>
<reference evidence="1" key="2">
    <citation type="submission" date="2020-02" db="EMBL/GenBank/DDBJ databases">
        <authorList>
            <consortium name="NCBI Pathogen Detection Project"/>
        </authorList>
    </citation>
    <scope>NUCLEOTIDE SEQUENCE</scope>
    <source>
        <strain evidence="1">MA.CK_97/00006015</strain>
    </source>
</reference>
<proteinExistence type="predicted"/>
<comment type="caution">
    <text evidence="1">The sequence shown here is derived from an EMBL/GenBank/DDBJ whole genome shotgun (WGS) entry which is preliminary data.</text>
</comment>
<dbReference type="EMBL" id="DAAXZP010000044">
    <property type="protein sequence ID" value="HAG3255534.1"/>
    <property type="molecule type" value="Genomic_DNA"/>
</dbReference>
<reference evidence="1" key="1">
    <citation type="journal article" date="2018" name="Genome Biol.">
        <title>SKESA: strategic k-mer extension for scrupulous assemblies.</title>
        <authorList>
            <person name="Souvorov A."/>
            <person name="Agarwala R."/>
            <person name="Lipman D.J."/>
        </authorList>
    </citation>
    <scope>NUCLEOTIDE SEQUENCE</scope>
    <source>
        <strain evidence="1">MA.CK_97/00006015</strain>
    </source>
</reference>
<accession>A0A761S6H3</accession>
<name>A0A761S6H3_SALER</name>
<dbReference type="AlphaFoldDB" id="A0A761S6H3"/>
<sequence>MKMIFVLWVLSANPAGHGAAASRDFAPYENFQRSISGSGWSYHFDFSIFTFKKNRKCTRFEQLKRKYGNTSGGG</sequence>
<organism evidence="1">
    <name type="scientific">Salmonella enterica</name>
    <name type="common">Salmonella choleraesuis</name>
    <dbReference type="NCBI Taxonomy" id="28901"/>
    <lineage>
        <taxon>Bacteria</taxon>
        <taxon>Pseudomonadati</taxon>
        <taxon>Pseudomonadota</taxon>
        <taxon>Gammaproteobacteria</taxon>
        <taxon>Enterobacterales</taxon>
        <taxon>Enterobacteriaceae</taxon>
        <taxon>Salmonella</taxon>
    </lineage>
</organism>
<protein>
    <submittedName>
        <fullName evidence="1">Uncharacterized protein</fullName>
    </submittedName>
</protein>
<evidence type="ECO:0000313" key="1">
    <source>
        <dbReference type="EMBL" id="HAG3255534.1"/>
    </source>
</evidence>